<name>A0A2H0R166_9BACT</name>
<accession>A0A2H0R166</accession>
<comment type="caution">
    <text evidence="3">The sequence shown here is derived from an EMBL/GenBank/DDBJ whole genome shotgun (WGS) entry which is preliminary data.</text>
</comment>
<keyword evidence="1" id="KW-0175">Coiled coil</keyword>
<evidence type="ECO:0000313" key="3">
    <source>
        <dbReference type="EMBL" id="PIR40262.1"/>
    </source>
</evidence>
<feature type="coiled-coil region" evidence="1">
    <location>
        <begin position="405"/>
        <end position="432"/>
    </location>
</feature>
<protein>
    <submittedName>
        <fullName evidence="3">Uncharacterized protein</fullName>
    </submittedName>
</protein>
<feature type="compositionally biased region" description="Basic and acidic residues" evidence="2">
    <location>
        <begin position="132"/>
        <end position="143"/>
    </location>
</feature>
<evidence type="ECO:0000256" key="1">
    <source>
        <dbReference type="SAM" id="Coils"/>
    </source>
</evidence>
<dbReference type="Proteomes" id="UP000230828">
    <property type="component" value="Unassembled WGS sequence"/>
</dbReference>
<feature type="region of interest" description="Disordered" evidence="2">
    <location>
        <begin position="116"/>
        <end position="143"/>
    </location>
</feature>
<dbReference type="AlphaFoldDB" id="A0A2H0R166"/>
<sequence length="436" mass="50371">MEKEPTLENNPVESSMECKDRFLELMEMRHRNAMTALKIERILAQEEQSHEYPTTRTPENIRVKKEAHEALEPILESLSSSGFTRKAEYVKEAVDGYFHSKITAQRAELELKEKLKEEGKEPTPPEMGSELFRQRTGESPKKPVEGVRKEGYFILAFFNDDDYLKFIEGLDRDESAGLFHRAMRFPNMTVDVVLSRNRFSNRTILHERQHFINDSILQDFTGIESRIVPPKKEFPLLAEGVNEQKAGVRKGLGGAKDELLARIRDGSDSIRATDFFGTELYEYLSDEFSEDEQKEVSTLLKKIESELKSALGLFADNQSRGILVYHLVDIPLLRFPERIKAIVEFYNSKISEFTNFIPDENAEKQIQNKETKQRLAGLRLDIIGEAYSVSDMILGSSFGRIEMNYDELQTKLKDVRIKLEELRKNYNNLLIESRPE</sequence>
<evidence type="ECO:0000256" key="2">
    <source>
        <dbReference type="SAM" id="MobiDB-lite"/>
    </source>
</evidence>
<dbReference type="EMBL" id="PCXM01000014">
    <property type="protein sequence ID" value="PIR40262.1"/>
    <property type="molecule type" value="Genomic_DNA"/>
</dbReference>
<reference evidence="3 4" key="1">
    <citation type="submission" date="2017-09" db="EMBL/GenBank/DDBJ databases">
        <title>Depth-based differentiation of microbial function through sediment-hosted aquifers and enrichment of novel symbionts in the deep terrestrial subsurface.</title>
        <authorList>
            <person name="Probst A.J."/>
            <person name="Ladd B."/>
            <person name="Jarett J.K."/>
            <person name="Geller-Mcgrath D.E."/>
            <person name="Sieber C.M."/>
            <person name="Emerson J.B."/>
            <person name="Anantharaman K."/>
            <person name="Thomas B.C."/>
            <person name="Malmstrom R."/>
            <person name="Stieglmeier M."/>
            <person name="Klingl A."/>
            <person name="Woyke T."/>
            <person name="Ryan C.M."/>
            <person name="Banfield J.F."/>
        </authorList>
    </citation>
    <scope>NUCLEOTIDE SEQUENCE [LARGE SCALE GENOMIC DNA]</scope>
    <source>
        <strain evidence="3">CG10_big_fil_rev_8_21_14_0_10_34_34</strain>
    </source>
</reference>
<evidence type="ECO:0000313" key="4">
    <source>
        <dbReference type="Proteomes" id="UP000230828"/>
    </source>
</evidence>
<proteinExistence type="predicted"/>
<gene>
    <name evidence="3" type="ORF">COV33_00715</name>
</gene>
<organism evidence="3 4">
    <name type="scientific">Candidatus Zambryskibacteria bacterium CG10_big_fil_rev_8_21_14_0_10_34_34</name>
    <dbReference type="NCBI Taxonomy" id="1975114"/>
    <lineage>
        <taxon>Bacteria</taxon>
        <taxon>Candidatus Zambryskiibacteriota</taxon>
    </lineage>
</organism>